<dbReference type="FunFam" id="2.40.10.10:FF:000068">
    <property type="entry name" value="transmembrane protease serine 2"/>
    <property type="match status" value="1"/>
</dbReference>
<dbReference type="AlphaFoldDB" id="E2BCT3"/>
<dbReference type="OMA" id="CIDWERE"/>
<dbReference type="SMART" id="SM00020">
    <property type="entry name" value="Tryp_SPc"/>
    <property type="match status" value="1"/>
</dbReference>
<dbReference type="InterPro" id="IPR009003">
    <property type="entry name" value="Peptidase_S1_PA"/>
</dbReference>
<dbReference type="SUPFAM" id="SSF50494">
    <property type="entry name" value="Trypsin-like serine proteases"/>
    <property type="match status" value="1"/>
</dbReference>
<dbReference type="CDD" id="cd00190">
    <property type="entry name" value="Tryp_SPc"/>
    <property type="match status" value="1"/>
</dbReference>
<keyword evidence="2" id="KW-0732">Signal</keyword>
<dbReference type="PROSITE" id="PS00134">
    <property type="entry name" value="TRYPSIN_HIS"/>
    <property type="match status" value="1"/>
</dbReference>
<feature type="signal peptide" evidence="2">
    <location>
        <begin position="1"/>
        <end position="22"/>
    </location>
</feature>
<dbReference type="Proteomes" id="UP000008237">
    <property type="component" value="Unassembled WGS sequence"/>
</dbReference>
<reference evidence="4 5" key="1">
    <citation type="journal article" date="2010" name="Science">
        <title>Genomic comparison of the ants Camponotus floridanus and Harpegnathos saltator.</title>
        <authorList>
            <person name="Bonasio R."/>
            <person name="Zhang G."/>
            <person name="Ye C."/>
            <person name="Mutti N.S."/>
            <person name="Fang X."/>
            <person name="Qin N."/>
            <person name="Donahue G."/>
            <person name="Yang P."/>
            <person name="Li Q."/>
            <person name="Li C."/>
            <person name="Zhang P."/>
            <person name="Huang Z."/>
            <person name="Berger S.L."/>
            <person name="Reinberg D."/>
            <person name="Wang J."/>
            <person name="Liebig J."/>
        </authorList>
    </citation>
    <scope>NUCLEOTIDE SEQUENCE [LARGE SCALE GENOMIC DNA]</scope>
    <source>
        <strain evidence="4 5">R22 G/1</strain>
    </source>
</reference>
<dbReference type="InterPro" id="IPR001254">
    <property type="entry name" value="Trypsin_dom"/>
</dbReference>
<dbReference type="InterPro" id="IPR051333">
    <property type="entry name" value="CLIP_Serine_Protease"/>
</dbReference>
<gene>
    <name evidence="4" type="ORF">EAI_01222</name>
</gene>
<feature type="domain" description="Peptidase S1" evidence="3">
    <location>
        <begin position="43"/>
        <end position="306"/>
    </location>
</feature>
<dbReference type="GO" id="GO:0004252">
    <property type="term" value="F:serine-type endopeptidase activity"/>
    <property type="evidence" value="ECO:0007669"/>
    <property type="project" value="InterPro"/>
</dbReference>
<dbReference type="Gene3D" id="2.40.10.10">
    <property type="entry name" value="Trypsin-like serine proteases"/>
    <property type="match status" value="2"/>
</dbReference>
<keyword evidence="5" id="KW-1185">Reference proteome</keyword>
<dbReference type="Pfam" id="PF00089">
    <property type="entry name" value="Trypsin"/>
    <property type="match status" value="1"/>
</dbReference>
<dbReference type="InterPro" id="IPR018114">
    <property type="entry name" value="TRYPSIN_HIS"/>
</dbReference>
<evidence type="ECO:0000313" key="4">
    <source>
        <dbReference type="EMBL" id="EFN86497.1"/>
    </source>
</evidence>
<name>E2BCT3_HARSA</name>
<keyword evidence="1" id="KW-1015">Disulfide bond</keyword>
<dbReference type="STRING" id="610380.E2BCT3"/>
<evidence type="ECO:0000313" key="5">
    <source>
        <dbReference type="Proteomes" id="UP000008237"/>
    </source>
</evidence>
<dbReference type="PRINTS" id="PR00722">
    <property type="entry name" value="CHYMOTRYPSIN"/>
</dbReference>
<proteinExistence type="predicted"/>
<sequence length="308" mass="35277">MNTRAALSIVLSLLILLPSSFAEANHSAEVECGKYTRYDRELIENGGKVISTVFPWHVLIYLKKRDMTYIQICGGSLIRNNLVVSAAHCFYDEDSRHVKNASSFVVAAGKRYRAWDADQQYSQKSLVESIEVKDRYLGLAGNFIMDIALLKLNTPFELNMLVHPICIDWERENLYERDPLQSQLSKMVSWSKIIKDESNQRRIIKDESNQTLHEIDMPYVTYMQCKAESPRDVHRFLTVDKFCAGRLNDSSTCNGDGGSGLYIKKGEVWYLRGIASVKFGAFDECNSYSGFTNINFFYDWIRKAYDSA</sequence>
<organism evidence="5">
    <name type="scientific">Harpegnathos saltator</name>
    <name type="common">Jerdon's jumping ant</name>
    <dbReference type="NCBI Taxonomy" id="610380"/>
    <lineage>
        <taxon>Eukaryota</taxon>
        <taxon>Metazoa</taxon>
        <taxon>Ecdysozoa</taxon>
        <taxon>Arthropoda</taxon>
        <taxon>Hexapoda</taxon>
        <taxon>Insecta</taxon>
        <taxon>Pterygota</taxon>
        <taxon>Neoptera</taxon>
        <taxon>Endopterygota</taxon>
        <taxon>Hymenoptera</taxon>
        <taxon>Apocrita</taxon>
        <taxon>Aculeata</taxon>
        <taxon>Formicoidea</taxon>
        <taxon>Formicidae</taxon>
        <taxon>Ponerinae</taxon>
        <taxon>Ponerini</taxon>
        <taxon>Harpegnathos</taxon>
    </lineage>
</organism>
<dbReference type="PhylomeDB" id="E2BCT3"/>
<evidence type="ECO:0000256" key="1">
    <source>
        <dbReference type="ARBA" id="ARBA00023157"/>
    </source>
</evidence>
<dbReference type="PANTHER" id="PTHR24260">
    <property type="match status" value="1"/>
</dbReference>
<dbReference type="InterPro" id="IPR043504">
    <property type="entry name" value="Peptidase_S1_PA_chymotrypsin"/>
</dbReference>
<protein>
    <submittedName>
        <fullName evidence="4">Limulus clotting factor C</fullName>
    </submittedName>
</protein>
<dbReference type="PANTHER" id="PTHR24260:SF136">
    <property type="entry name" value="GH08193P-RELATED"/>
    <property type="match status" value="1"/>
</dbReference>
<dbReference type="GO" id="GO:0006508">
    <property type="term" value="P:proteolysis"/>
    <property type="evidence" value="ECO:0007669"/>
    <property type="project" value="InterPro"/>
</dbReference>
<evidence type="ECO:0000259" key="3">
    <source>
        <dbReference type="PROSITE" id="PS50240"/>
    </source>
</evidence>
<dbReference type="InParanoid" id="E2BCT3"/>
<dbReference type="EMBL" id="GL447382">
    <property type="protein sequence ID" value="EFN86497.1"/>
    <property type="molecule type" value="Genomic_DNA"/>
</dbReference>
<accession>E2BCT3</accession>
<evidence type="ECO:0000256" key="2">
    <source>
        <dbReference type="SAM" id="SignalP"/>
    </source>
</evidence>
<dbReference type="OrthoDB" id="2019384at2759"/>
<feature type="chain" id="PRO_5003157247" evidence="2">
    <location>
        <begin position="23"/>
        <end position="308"/>
    </location>
</feature>
<dbReference type="InterPro" id="IPR001314">
    <property type="entry name" value="Peptidase_S1A"/>
</dbReference>
<dbReference type="PROSITE" id="PS50240">
    <property type="entry name" value="TRYPSIN_DOM"/>
    <property type="match status" value="1"/>
</dbReference>
<dbReference type="KEGG" id="hst:105181407"/>